<feature type="region of interest" description="Disordered" evidence="1">
    <location>
        <begin position="1"/>
        <end position="22"/>
    </location>
</feature>
<comment type="caution">
    <text evidence="2">The sequence shown here is derived from an EMBL/GenBank/DDBJ whole genome shotgun (WGS) entry which is preliminary data.</text>
</comment>
<evidence type="ECO:0000256" key="1">
    <source>
        <dbReference type="SAM" id="MobiDB-lite"/>
    </source>
</evidence>
<proteinExistence type="predicted"/>
<organism evidence="2 3">
    <name type="scientific">Actinomadura sediminis</name>
    <dbReference type="NCBI Taxonomy" id="1038904"/>
    <lineage>
        <taxon>Bacteria</taxon>
        <taxon>Bacillati</taxon>
        <taxon>Actinomycetota</taxon>
        <taxon>Actinomycetes</taxon>
        <taxon>Streptosporangiales</taxon>
        <taxon>Thermomonosporaceae</taxon>
        <taxon>Actinomadura</taxon>
    </lineage>
</organism>
<accession>A0ABW3ETQ6</accession>
<reference evidence="3" key="1">
    <citation type="journal article" date="2019" name="Int. J. Syst. Evol. Microbiol.">
        <title>The Global Catalogue of Microorganisms (GCM) 10K type strain sequencing project: providing services to taxonomists for standard genome sequencing and annotation.</title>
        <authorList>
            <consortium name="The Broad Institute Genomics Platform"/>
            <consortium name="The Broad Institute Genome Sequencing Center for Infectious Disease"/>
            <person name="Wu L."/>
            <person name="Ma J."/>
        </authorList>
    </citation>
    <scope>NUCLEOTIDE SEQUENCE [LARGE SCALE GENOMIC DNA]</scope>
    <source>
        <strain evidence="3">JCM 31202</strain>
    </source>
</reference>
<keyword evidence="3" id="KW-1185">Reference proteome</keyword>
<name>A0ABW3ETQ6_9ACTN</name>
<protein>
    <submittedName>
        <fullName evidence="2">Uncharacterized protein</fullName>
    </submittedName>
</protein>
<evidence type="ECO:0000313" key="3">
    <source>
        <dbReference type="Proteomes" id="UP001596972"/>
    </source>
</evidence>
<evidence type="ECO:0000313" key="2">
    <source>
        <dbReference type="EMBL" id="MFD0902131.1"/>
    </source>
</evidence>
<gene>
    <name evidence="2" type="ORF">ACFQ11_17150</name>
</gene>
<sequence>MSNPPNRPHSLPGVPLLPPSSRTVQAARAHLTRRYARAVRAVLWEAHRLPLPDLDAVRMVLANAGARRPPSPKAAVPADTGRSAMDLSAALVVLQAARMDMDRLEVELLDTARRAGLDWAVIASILDLPDATAAEQRFEKLRPVMDAPVDRIPPPDLGSRDEP</sequence>
<dbReference type="Proteomes" id="UP001596972">
    <property type="component" value="Unassembled WGS sequence"/>
</dbReference>
<dbReference type="EMBL" id="JBHTJA010000031">
    <property type="protein sequence ID" value="MFD0902131.1"/>
    <property type="molecule type" value="Genomic_DNA"/>
</dbReference>
<dbReference type="RefSeq" id="WP_378299619.1">
    <property type="nucleotide sequence ID" value="NZ_JBHTJA010000031.1"/>
</dbReference>